<evidence type="ECO:0000313" key="2">
    <source>
        <dbReference type="EMBL" id="CBN80068.1"/>
    </source>
</evidence>
<accession>D8LKT5</accession>
<dbReference type="EMBL" id="FN649760">
    <property type="protein sequence ID" value="CBN80068.1"/>
    <property type="molecule type" value="Genomic_DNA"/>
</dbReference>
<evidence type="ECO:0000313" key="3">
    <source>
        <dbReference type="Proteomes" id="UP000002630"/>
    </source>
</evidence>
<dbReference type="Proteomes" id="UP000002630">
    <property type="component" value="Unassembled WGS sequence"/>
</dbReference>
<evidence type="ECO:0000256" key="1">
    <source>
        <dbReference type="SAM" id="MobiDB-lite"/>
    </source>
</evidence>
<dbReference type="AlphaFoldDB" id="D8LKT5"/>
<name>D8LKT5_ECTSI</name>
<sequence length="152" mass="15114">MARRSVTIVASDGRREGISWYDGATEAAVLRCALLALGLPLKSAAHLLWQSGDIVDLGTPITDGATLHLDTVRELALPSQEAAGDVYTSGGHDHGGSSSSTAQRRVNSSNTAVGGGGGGGEGGVAPTRRGGSVSGTASGGGGDCRQRPSASE</sequence>
<dbReference type="InParanoid" id="D8LKT5"/>
<gene>
    <name evidence="2" type="ORF">Esi_0031_0028</name>
</gene>
<feature type="region of interest" description="Disordered" evidence="1">
    <location>
        <begin position="80"/>
        <end position="152"/>
    </location>
</feature>
<proteinExistence type="predicted"/>
<keyword evidence="3" id="KW-1185">Reference proteome</keyword>
<organism evidence="2 3">
    <name type="scientific">Ectocarpus siliculosus</name>
    <name type="common">Brown alga</name>
    <name type="synonym">Conferva siliculosa</name>
    <dbReference type="NCBI Taxonomy" id="2880"/>
    <lineage>
        <taxon>Eukaryota</taxon>
        <taxon>Sar</taxon>
        <taxon>Stramenopiles</taxon>
        <taxon>Ochrophyta</taxon>
        <taxon>PX clade</taxon>
        <taxon>Phaeophyceae</taxon>
        <taxon>Ectocarpales</taxon>
        <taxon>Ectocarpaceae</taxon>
        <taxon>Ectocarpus</taxon>
    </lineage>
</organism>
<feature type="compositionally biased region" description="Gly residues" evidence="1">
    <location>
        <begin position="113"/>
        <end position="123"/>
    </location>
</feature>
<feature type="compositionally biased region" description="Polar residues" evidence="1">
    <location>
        <begin position="101"/>
        <end position="110"/>
    </location>
</feature>
<feature type="compositionally biased region" description="Low complexity" evidence="1">
    <location>
        <begin position="124"/>
        <end position="136"/>
    </location>
</feature>
<reference evidence="2 3" key="1">
    <citation type="journal article" date="2010" name="Nature">
        <title>The Ectocarpus genome and the independent evolution of multicellularity in brown algae.</title>
        <authorList>
            <person name="Cock J.M."/>
            <person name="Sterck L."/>
            <person name="Rouze P."/>
            <person name="Scornet D."/>
            <person name="Allen A.E."/>
            <person name="Amoutzias G."/>
            <person name="Anthouard V."/>
            <person name="Artiguenave F."/>
            <person name="Aury J.M."/>
            <person name="Badger J.H."/>
            <person name="Beszteri B."/>
            <person name="Billiau K."/>
            <person name="Bonnet E."/>
            <person name="Bothwell J.H."/>
            <person name="Bowler C."/>
            <person name="Boyen C."/>
            <person name="Brownlee C."/>
            <person name="Carrano C.J."/>
            <person name="Charrier B."/>
            <person name="Cho G.Y."/>
            <person name="Coelho S.M."/>
            <person name="Collen J."/>
            <person name="Corre E."/>
            <person name="Da Silva C."/>
            <person name="Delage L."/>
            <person name="Delaroque N."/>
            <person name="Dittami S.M."/>
            <person name="Doulbeau S."/>
            <person name="Elias M."/>
            <person name="Farnham G."/>
            <person name="Gachon C.M."/>
            <person name="Gschloessl B."/>
            <person name="Heesch S."/>
            <person name="Jabbari K."/>
            <person name="Jubin C."/>
            <person name="Kawai H."/>
            <person name="Kimura K."/>
            <person name="Kloareg B."/>
            <person name="Kupper F.C."/>
            <person name="Lang D."/>
            <person name="Le Bail A."/>
            <person name="Leblanc C."/>
            <person name="Lerouge P."/>
            <person name="Lohr M."/>
            <person name="Lopez P.J."/>
            <person name="Martens C."/>
            <person name="Maumus F."/>
            <person name="Michel G."/>
            <person name="Miranda-Saavedra D."/>
            <person name="Morales J."/>
            <person name="Moreau H."/>
            <person name="Motomura T."/>
            <person name="Nagasato C."/>
            <person name="Napoli C.A."/>
            <person name="Nelson D.R."/>
            <person name="Nyvall-Collen P."/>
            <person name="Peters A.F."/>
            <person name="Pommier C."/>
            <person name="Potin P."/>
            <person name="Poulain J."/>
            <person name="Quesneville H."/>
            <person name="Read B."/>
            <person name="Rensing S.A."/>
            <person name="Ritter A."/>
            <person name="Rousvoal S."/>
            <person name="Samanta M."/>
            <person name="Samson G."/>
            <person name="Schroeder D.C."/>
            <person name="Segurens B."/>
            <person name="Strittmatter M."/>
            <person name="Tonon T."/>
            <person name="Tregear J.W."/>
            <person name="Valentin K."/>
            <person name="von Dassow P."/>
            <person name="Yamagishi T."/>
            <person name="Van de Peer Y."/>
            <person name="Wincker P."/>
        </authorList>
    </citation>
    <scope>NUCLEOTIDE SEQUENCE [LARGE SCALE GENOMIC DNA]</scope>
    <source>
        <strain evidence="3">Ec32 / CCAP1310/4</strain>
    </source>
</reference>
<protein>
    <submittedName>
        <fullName evidence="2">Uncharacterized protein</fullName>
    </submittedName>
</protein>